<reference evidence="1" key="1">
    <citation type="journal article" date="2020" name="Stud. Mycol.">
        <title>101 Dothideomycetes genomes: a test case for predicting lifestyles and emergence of pathogens.</title>
        <authorList>
            <person name="Haridas S."/>
            <person name="Albert R."/>
            <person name="Binder M."/>
            <person name="Bloem J."/>
            <person name="Labutti K."/>
            <person name="Salamov A."/>
            <person name="Andreopoulos B."/>
            <person name="Baker S."/>
            <person name="Barry K."/>
            <person name="Bills G."/>
            <person name="Bluhm B."/>
            <person name="Cannon C."/>
            <person name="Castanera R."/>
            <person name="Culley D."/>
            <person name="Daum C."/>
            <person name="Ezra D."/>
            <person name="Gonzalez J."/>
            <person name="Henrissat B."/>
            <person name="Kuo A."/>
            <person name="Liang C."/>
            <person name="Lipzen A."/>
            <person name="Lutzoni F."/>
            <person name="Magnuson J."/>
            <person name="Mondo S."/>
            <person name="Nolan M."/>
            <person name="Ohm R."/>
            <person name="Pangilinan J."/>
            <person name="Park H.-J."/>
            <person name="Ramirez L."/>
            <person name="Alfaro M."/>
            <person name="Sun H."/>
            <person name="Tritt A."/>
            <person name="Yoshinaga Y."/>
            <person name="Zwiers L.-H."/>
            <person name="Turgeon B."/>
            <person name="Goodwin S."/>
            <person name="Spatafora J."/>
            <person name="Crous P."/>
            <person name="Grigoriev I."/>
        </authorList>
    </citation>
    <scope>NUCLEOTIDE SEQUENCE</scope>
    <source>
        <strain evidence="1">ATCC 200398</strain>
    </source>
</reference>
<evidence type="ECO:0000313" key="2">
    <source>
        <dbReference type="Proteomes" id="UP000799755"/>
    </source>
</evidence>
<proteinExistence type="predicted"/>
<name>A0ACB6R142_9PLEO</name>
<evidence type="ECO:0000313" key="1">
    <source>
        <dbReference type="EMBL" id="KAF2472906.1"/>
    </source>
</evidence>
<accession>A0ACB6R142</accession>
<sequence length="525" mass="56575">MRYILTSTALVAIASATLPTIKDPCLAKCVATAGYADIEHLCATSARALLAACNQKECHDDWQDYRLEYEKLCGPTPSSSSSTTTSTPTPTPTDDKIPDLHQTCLKGCSEKLGYKLKSVFCTDDSGAAIGQCVSKNCQADVSYVFEEYGKICGHYPTPVPTTTPTPTPTPNPFPYKFTDACVENCVKKGGYKDVKELCTAENAVRECGIDNCPQDWQVFGWEVDQICRPNNEPRPIPCPDGSSFYCVCPSGYTPDYRGYCRATNTTPTPTPTPTPFPYDFTDECLKKCVNAGPWKNAHELCAPGAWDSLIVCKAKNCHDDWHDFQAEYALICNPKTSSSSTTPTPTPTPIPCTRSHHGNCECPSGYYYDYRGSCRPIITTPPLPTTTPPYPCWNKTFCTHPHPKPTEVTITTTSIETITWCPPKCTCHGQTTKWTHTQGPTSCPPTVTCTCVLPGYPTLTTCPPSVTCTGQTTTITEGSTVVLPSESLPPHTPAGPTTSVQEFAGAAATGGVGLMAAIIGLAAVL</sequence>
<protein>
    <submittedName>
        <fullName evidence="1">Uncharacterized protein</fullName>
    </submittedName>
</protein>
<dbReference type="EMBL" id="MU003501">
    <property type="protein sequence ID" value="KAF2472906.1"/>
    <property type="molecule type" value="Genomic_DNA"/>
</dbReference>
<organism evidence="1 2">
    <name type="scientific">Lindgomyces ingoldianus</name>
    <dbReference type="NCBI Taxonomy" id="673940"/>
    <lineage>
        <taxon>Eukaryota</taxon>
        <taxon>Fungi</taxon>
        <taxon>Dikarya</taxon>
        <taxon>Ascomycota</taxon>
        <taxon>Pezizomycotina</taxon>
        <taxon>Dothideomycetes</taxon>
        <taxon>Pleosporomycetidae</taxon>
        <taxon>Pleosporales</taxon>
        <taxon>Lindgomycetaceae</taxon>
        <taxon>Lindgomyces</taxon>
    </lineage>
</organism>
<comment type="caution">
    <text evidence="1">The sequence shown here is derived from an EMBL/GenBank/DDBJ whole genome shotgun (WGS) entry which is preliminary data.</text>
</comment>
<dbReference type="Proteomes" id="UP000799755">
    <property type="component" value="Unassembled WGS sequence"/>
</dbReference>
<keyword evidence="2" id="KW-1185">Reference proteome</keyword>
<gene>
    <name evidence="1" type="ORF">BDR25DRAFT_302501</name>
</gene>